<evidence type="ECO:0000259" key="1">
    <source>
        <dbReference type="Pfam" id="PF07995"/>
    </source>
</evidence>
<feature type="domain" description="Glucose/Sorbosone dehydrogenase" evidence="1">
    <location>
        <begin position="50"/>
        <end position="354"/>
    </location>
</feature>
<dbReference type="RefSeq" id="WP_261615720.1">
    <property type="nucleotide sequence ID" value="NZ_JALIDZ010000004.1"/>
</dbReference>
<proteinExistence type="predicted"/>
<sequence>MRGESTLPERSRPSRLSESAVALLFAALLGAGGAPAAAQTLKAVPVGAFDAPVHVAVAPGYRKLVFVVERAGRIRVLRNGQTLARPFLDIRKHVFGPPDSGAGGEQGLLSVAFPASYRNSRRFYVAYTNGKGDLVVAEFRRKKKRAVRASRKSRRVVLRVPHRDARNHNGGQLQFGPDGRLYIATGDGGGGGDGFDNARKLDRLLGKILRINPRQTRTGAYRIPKSNPFVGTPGRDEIFAYGLRNPWRFAFDGNRLLIGDVGQGAWEEVNILTLAEARGANFGWPQYEGNAVYDNDRPGPDTPTFPVFVYDHSGGRCSITGGHIVRDPAIPAMTGRYVYGDFCSGEVRSIAADGTDDQPTGIGLPGLSSFGLGVDGQIYAAQLGGTVSRIAAATASAPR</sequence>
<dbReference type="Pfam" id="PF07995">
    <property type="entry name" value="GSDH"/>
    <property type="match status" value="1"/>
</dbReference>
<dbReference type="InterPro" id="IPR011041">
    <property type="entry name" value="Quinoprot_gluc/sorb_DH_b-prop"/>
</dbReference>
<protein>
    <submittedName>
        <fullName evidence="2">PQQ-dependent sugar dehydrogenase</fullName>
    </submittedName>
</protein>
<dbReference type="SUPFAM" id="SSF50952">
    <property type="entry name" value="Soluble quinoprotein glucose dehydrogenase"/>
    <property type="match status" value="1"/>
</dbReference>
<evidence type="ECO:0000313" key="3">
    <source>
        <dbReference type="Proteomes" id="UP001320898"/>
    </source>
</evidence>
<keyword evidence="3" id="KW-1185">Reference proteome</keyword>
<name>A0AAW5QYQ3_9HYPH</name>
<accession>A0AAW5QYQ3</accession>
<reference evidence="2 3" key="1">
    <citation type="submission" date="2022-04" db="EMBL/GenBank/DDBJ databases">
        <authorList>
            <person name="Ye Y.-Q."/>
            <person name="Du Z.-J."/>
        </authorList>
    </citation>
    <scope>NUCLEOTIDE SEQUENCE [LARGE SCALE GENOMIC DNA]</scope>
    <source>
        <strain evidence="2 3">A6E488</strain>
    </source>
</reference>
<dbReference type="Gene3D" id="2.120.10.30">
    <property type="entry name" value="TolB, C-terminal domain"/>
    <property type="match status" value="1"/>
</dbReference>
<gene>
    <name evidence="2" type="ORF">MUB46_09780</name>
</gene>
<dbReference type="EMBL" id="JALIDZ010000004">
    <property type="protein sequence ID" value="MCT8972145.1"/>
    <property type="molecule type" value="Genomic_DNA"/>
</dbReference>
<comment type="caution">
    <text evidence="2">The sequence shown here is derived from an EMBL/GenBank/DDBJ whole genome shotgun (WGS) entry which is preliminary data.</text>
</comment>
<dbReference type="InterPro" id="IPR011042">
    <property type="entry name" value="6-blade_b-propeller_TolB-like"/>
</dbReference>
<dbReference type="PANTHER" id="PTHR19328">
    <property type="entry name" value="HEDGEHOG-INTERACTING PROTEIN"/>
    <property type="match status" value="1"/>
</dbReference>
<organism evidence="2 3">
    <name type="scientific">Microbaculum marinisediminis</name>
    <dbReference type="NCBI Taxonomy" id="2931392"/>
    <lineage>
        <taxon>Bacteria</taxon>
        <taxon>Pseudomonadati</taxon>
        <taxon>Pseudomonadota</taxon>
        <taxon>Alphaproteobacteria</taxon>
        <taxon>Hyphomicrobiales</taxon>
        <taxon>Tepidamorphaceae</taxon>
        <taxon>Microbaculum</taxon>
    </lineage>
</organism>
<evidence type="ECO:0000313" key="2">
    <source>
        <dbReference type="EMBL" id="MCT8972145.1"/>
    </source>
</evidence>
<dbReference type="Proteomes" id="UP001320898">
    <property type="component" value="Unassembled WGS sequence"/>
</dbReference>
<dbReference type="InterPro" id="IPR012938">
    <property type="entry name" value="Glc/Sorbosone_DH"/>
</dbReference>
<dbReference type="AlphaFoldDB" id="A0AAW5QYQ3"/>
<dbReference type="PANTHER" id="PTHR19328:SF75">
    <property type="entry name" value="ALDOSE SUGAR DEHYDROGENASE YLII"/>
    <property type="match status" value="1"/>
</dbReference>